<evidence type="ECO:0000256" key="4">
    <source>
        <dbReference type="ARBA" id="ARBA00022519"/>
    </source>
</evidence>
<dbReference type="Proteomes" id="UP000542720">
    <property type="component" value="Unassembled WGS sequence"/>
</dbReference>
<proteinExistence type="predicted"/>
<sequence>MGSAGVLAQPIDPTQPPVNLRPATTADAPAALQLQAIFHGAYGSRAVISGQRLRTGEEIAGARLVAIYPSSVLIERQGQRELLRLAEPVMKPSR</sequence>
<comment type="subcellular location">
    <subcellularLocation>
        <location evidence="1">Cell inner membrane</location>
    </subcellularLocation>
</comment>
<keyword evidence="7" id="KW-1133">Transmembrane helix</keyword>
<dbReference type="GO" id="GO:0015031">
    <property type="term" value="P:protein transport"/>
    <property type="evidence" value="ECO:0007669"/>
    <property type="project" value="UniProtKB-KW"/>
</dbReference>
<keyword evidence="2" id="KW-0813">Transport</keyword>
<evidence type="ECO:0000256" key="2">
    <source>
        <dbReference type="ARBA" id="ARBA00022448"/>
    </source>
</evidence>
<evidence type="ECO:0000256" key="8">
    <source>
        <dbReference type="ARBA" id="ARBA00023136"/>
    </source>
</evidence>
<accession>A0A7W4LP84</accession>
<feature type="domain" description="Type II secretion system protein GspC N-terminal" evidence="10">
    <location>
        <begin position="23"/>
        <end position="85"/>
    </location>
</feature>
<keyword evidence="12" id="KW-1185">Reference proteome</keyword>
<evidence type="ECO:0000256" key="3">
    <source>
        <dbReference type="ARBA" id="ARBA00022475"/>
    </source>
</evidence>
<protein>
    <submittedName>
        <fullName evidence="11">Type II secretory pathway component</fullName>
    </submittedName>
</protein>
<evidence type="ECO:0000256" key="9">
    <source>
        <dbReference type="SAM" id="MobiDB-lite"/>
    </source>
</evidence>
<name>A0A7W4LP84_9GAMM</name>
<keyword evidence="5" id="KW-0812">Transmembrane</keyword>
<dbReference type="AlphaFoldDB" id="A0A7W4LP84"/>
<evidence type="ECO:0000256" key="6">
    <source>
        <dbReference type="ARBA" id="ARBA00022927"/>
    </source>
</evidence>
<evidence type="ECO:0000256" key="7">
    <source>
        <dbReference type="ARBA" id="ARBA00022989"/>
    </source>
</evidence>
<comment type="caution">
    <text evidence="11">The sequence shown here is derived from an EMBL/GenBank/DDBJ whole genome shotgun (WGS) entry which is preliminary data.</text>
</comment>
<keyword evidence="8" id="KW-0472">Membrane</keyword>
<evidence type="ECO:0000259" key="10">
    <source>
        <dbReference type="Pfam" id="PF11356"/>
    </source>
</evidence>
<keyword evidence="3" id="KW-1003">Cell membrane</keyword>
<evidence type="ECO:0000256" key="1">
    <source>
        <dbReference type="ARBA" id="ARBA00004533"/>
    </source>
</evidence>
<feature type="region of interest" description="Disordered" evidence="9">
    <location>
        <begin position="1"/>
        <end position="22"/>
    </location>
</feature>
<dbReference type="Pfam" id="PF11356">
    <property type="entry name" value="T2SSC"/>
    <property type="match status" value="1"/>
</dbReference>
<evidence type="ECO:0000313" key="11">
    <source>
        <dbReference type="EMBL" id="MBB2496804.1"/>
    </source>
</evidence>
<dbReference type="Gene3D" id="2.30.30.830">
    <property type="match status" value="1"/>
</dbReference>
<keyword evidence="6" id="KW-0653">Protein transport</keyword>
<dbReference type="GO" id="GO:0005886">
    <property type="term" value="C:plasma membrane"/>
    <property type="evidence" value="ECO:0007669"/>
    <property type="project" value="UniProtKB-SubCell"/>
</dbReference>
<organism evidence="11 12">
    <name type="scientific">Aquipseudomonas ullengensis</name>
    <dbReference type="NCBI Taxonomy" id="2759166"/>
    <lineage>
        <taxon>Bacteria</taxon>
        <taxon>Pseudomonadati</taxon>
        <taxon>Pseudomonadota</taxon>
        <taxon>Gammaproteobacteria</taxon>
        <taxon>Pseudomonadales</taxon>
        <taxon>Pseudomonadaceae</taxon>
        <taxon>Aquipseudomonas</taxon>
    </lineage>
</organism>
<gene>
    <name evidence="11" type="ORF">H3H51_17405</name>
</gene>
<dbReference type="InterPro" id="IPR024961">
    <property type="entry name" value="T2SS_GspC_N"/>
</dbReference>
<dbReference type="EMBL" id="JACJUD010000006">
    <property type="protein sequence ID" value="MBB2496804.1"/>
    <property type="molecule type" value="Genomic_DNA"/>
</dbReference>
<evidence type="ECO:0000256" key="5">
    <source>
        <dbReference type="ARBA" id="ARBA00022692"/>
    </source>
</evidence>
<reference evidence="11 12" key="1">
    <citation type="submission" date="2020-08" db="EMBL/GenBank/DDBJ databases">
        <authorList>
            <person name="Kim C.M."/>
        </authorList>
    </citation>
    <scope>NUCLEOTIDE SEQUENCE [LARGE SCALE GENOMIC DNA]</scope>
    <source>
        <strain evidence="11 12">UL070</strain>
    </source>
</reference>
<keyword evidence="4" id="KW-0997">Cell inner membrane</keyword>
<evidence type="ECO:0000313" key="12">
    <source>
        <dbReference type="Proteomes" id="UP000542720"/>
    </source>
</evidence>